<gene>
    <name evidence="5" type="ORF">GB927_002150</name>
</gene>
<keyword evidence="1" id="KW-0436">Ligase</keyword>
<dbReference type="InterPro" id="IPR008146">
    <property type="entry name" value="Gln_synth_cat_dom"/>
</dbReference>
<dbReference type="RefSeq" id="WP_256114895.1">
    <property type="nucleotide sequence ID" value="NZ_WHSB02000001.1"/>
</dbReference>
<dbReference type="InterPro" id="IPR014746">
    <property type="entry name" value="Gln_synth/guanido_kin_cat_dom"/>
</dbReference>
<evidence type="ECO:0000256" key="3">
    <source>
        <dbReference type="RuleBase" id="RU000384"/>
    </source>
</evidence>
<comment type="similarity">
    <text evidence="2 3">Belongs to the glutamine synthetase family.</text>
</comment>
<dbReference type="EMBL" id="WHSB02000001">
    <property type="protein sequence ID" value="MCQ4628819.1"/>
    <property type="molecule type" value="Genomic_DNA"/>
</dbReference>
<evidence type="ECO:0000256" key="2">
    <source>
        <dbReference type="PROSITE-ProRule" id="PRU01331"/>
    </source>
</evidence>
<dbReference type="PANTHER" id="PTHR43785">
    <property type="entry name" value="GAMMA-GLUTAMYLPUTRESCINE SYNTHETASE"/>
    <property type="match status" value="1"/>
</dbReference>
<dbReference type="SMART" id="SM01230">
    <property type="entry name" value="Gln-synt_C"/>
    <property type="match status" value="1"/>
</dbReference>
<evidence type="ECO:0000313" key="5">
    <source>
        <dbReference type="EMBL" id="MCQ4628819.1"/>
    </source>
</evidence>
<dbReference type="PANTHER" id="PTHR43785:SF12">
    <property type="entry name" value="TYPE-1 GLUTAMINE SYNTHETASE 2"/>
    <property type="match status" value="1"/>
</dbReference>
<organism evidence="5 6">
    <name type="scientific">Shinella lacus</name>
    <dbReference type="NCBI Taxonomy" id="2654216"/>
    <lineage>
        <taxon>Bacteria</taxon>
        <taxon>Pseudomonadati</taxon>
        <taxon>Pseudomonadota</taxon>
        <taxon>Alphaproteobacteria</taxon>
        <taxon>Hyphomicrobiales</taxon>
        <taxon>Rhizobiaceae</taxon>
        <taxon>Shinella</taxon>
    </lineage>
</organism>
<evidence type="ECO:0000313" key="6">
    <source>
        <dbReference type="Proteomes" id="UP000996601"/>
    </source>
</evidence>
<sequence>MSNDYETARAERAPALDDFQASLAKNGAQFIQVHLPDINGNFRTKIAPFKISSQGEAVNCNFFCTAPGEGAPLLEPLFPAEVSNETNGFPNMRGLIDPATVRQHEWAPEWASAIVDSFEIGGRRNPLDLRGIIARHEQRATDLGYEVKFALEYEFGIFEIDEEKMRAGRYRDLKPWGHGDINYSLMRSKGFQAFFAELIRRLKGVGITLAAVTTEYGYGMYEYALGPKSPLEAADDAVRAKIVLQELCLEHGLTATFMARFQPLGTHSASGAHHHQSLWKDGRNVTATGENQLSAVGRHYLGGLLQHLPASHLAFRPNINSYRRFDRGAWSPTTIGWGHEDRTKSIRAITIPSEPAARFEHRVPGSDINPYLSVAMMLAAGLDGIEKRLDPDAIADRELPDTLEGSIALFEKDAFVTEALGAGFQAHYAASRHFEAAAFKAWLDRHITDFEFQRYFAGL</sequence>
<accession>A0ABT1R0W1</accession>
<proteinExistence type="inferred from homology"/>
<reference evidence="5" key="1">
    <citation type="submission" date="2021-07" db="EMBL/GenBank/DDBJ databases">
        <title>Shinella sp. nov., a novel member of the genus Shinella from water.</title>
        <authorList>
            <person name="Deng Y."/>
        </authorList>
    </citation>
    <scope>NUCLEOTIDE SEQUENCE</scope>
    <source>
        <strain evidence="5">CPCC 100929</strain>
    </source>
</reference>
<comment type="caution">
    <text evidence="5">The sequence shown here is derived from an EMBL/GenBank/DDBJ whole genome shotgun (WGS) entry which is preliminary data.</text>
</comment>
<keyword evidence="6" id="KW-1185">Reference proteome</keyword>
<dbReference type="Proteomes" id="UP000996601">
    <property type="component" value="Unassembled WGS sequence"/>
</dbReference>
<evidence type="ECO:0000259" key="4">
    <source>
        <dbReference type="PROSITE" id="PS51987"/>
    </source>
</evidence>
<dbReference type="PROSITE" id="PS51987">
    <property type="entry name" value="GS_CATALYTIC"/>
    <property type="match status" value="1"/>
</dbReference>
<name>A0ABT1R0W1_9HYPH</name>
<evidence type="ECO:0000256" key="1">
    <source>
        <dbReference type="ARBA" id="ARBA00022598"/>
    </source>
</evidence>
<dbReference type="SUPFAM" id="SSF55931">
    <property type="entry name" value="Glutamine synthetase/guanido kinase"/>
    <property type="match status" value="1"/>
</dbReference>
<dbReference type="Gene3D" id="3.30.590.10">
    <property type="entry name" value="Glutamine synthetase/guanido kinase, catalytic domain"/>
    <property type="match status" value="1"/>
</dbReference>
<dbReference type="Pfam" id="PF00120">
    <property type="entry name" value="Gln-synt_C"/>
    <property type="match status" value="1"/>
</dbReference>
<feature type="domain" description="GS catalytic" evidence="4">
    <location>
        <begin position="129"/>
        <end position="459"/>
    </location>
</feature>
<protein>
    <submittedName>
        <fullName evidence="5">Glutamine synthetase family protein</fullName>
    </submittedName>
</protein>